<comment type="caution">
    <text evidence="2">The sequence shown here is derived from an EMBL/GenBank/DDBJ whole genome shotgun (WGS) entry which is preliminary data.</text>
</comment>
<gene>
    <name evidence="2" type="ORF">D7193_30505</name>
</gene>
<dbReference type="InterPro" id="IPR002347">
    <property type="entry name" value="SDR_fam"/>
</dbReference>
<evidence type="ECO:0000256" key="1">
    <source>
        <dbReference type="SAM" id="MobiDB-lite"/>
    </source>
</evidence>
<organism evidence="2 3">
    <name type="scientific">Micromonospora costi</name>
    <dbReference type="NCBI Taxonomy" id="1530042"/>
    <lineage>
        <taxon>Bacteria</taxon>
        <taxon>Bacillati</taxon>
        <taxon>Actinomycetota</taxon>
        <taxon>Actinomycetes</taxon>
        <taxon>Micromonosporales</taxon>
        <taxon>Micromonosporaceae</taxon>
        <taxon>Micromonospora</taxon>
    </lineage>
</organism>
<feature type="compositionally biased region" description="Basic and acidic residues" evidence="1">
    <location>
        <begin position="52"/>
        <end position="69"/>
    </location>
</feature>
<reference evidence="2 3" key="1">
    <citation type="journal article" date="2015" name="Int. J. Syst. Evol. Microbiol.">
        <title>Micromonospora costi sp. nov., isolated from a leaf of Costus speciosus.</title>
        <authorList>
            <person name="Thawai C."/>
        </authorList>
    </citation>
    <scope>NUCLEOTIDE SEQUENCE [LARGE SCALE GENOMIC DNA]</scope>
    <source>
        <strain evidence="2 3">CS1-12</strain>
    </source>
</reference>
<evidence type="ECO:0000313" key="3">
    <source>
        <dbReference type="Proteomes" id="UP000279968"/>
    </source>
</evidence>
<evidence type="ECO:0000313" key="2">
    <source>
        <dbReference type="EMBL" id="RKN50184.1"/>
    </source>
</evidence>
<dbReference type="SUPFAM" id="SSF51735">
    <property type="entry name" value="NAD(P)-binding Rossmann-fold domains"/>
    <property type="match status" value="1"/>
</dbReference>
<dbReference type="InterPro" id="IPR036291">
    <property type="entry name" value="NAD(P)-bd_dom_sf"/>
</dbReference>
<dbReference type="Pfam" id="PF00106">
    <property type="entry name" value="adh_short"/>
    <property type="match status" value="1"/>
</dbReference>
<feature type="compositionally biased region" description="Low complexity" evidence="1">
    <location>
        <begin position="70"/>
        <end position="79"/>
    </location>
</feature>
<protein>
    <submittedName>
        <fullName evidence="2">SDR family NAD(P)-dependent oxidoreductase</fullName>
    </submittedName>
</protein>
<feature type="region of interest" description="Disordered" evidence="1">
    <location>
        <begin position="48"/>
        <end position="79"/>
    </location>
</feature>
<name>A0A3A9ZQF6_9ACTN</name>
<dbReference type="Gene3D" id="3.40.50.720">
    <property type="entry name" value="NAD(P)-binding Rossmann-like Domain"/>
    <property type="match status" value="1"/>
</dbReference>
<proteinExistence type="predicted"/>
<dbReference type="AlphaFoldDB" id="A0A3A9ZQF6"/>
<accession>A0A3A9ZQF6</accession>
<sequence length="79" mass="7865">MALVTGAAEGIGRAVAARLAGTGWLVLVHGPGGADSARTVDHLIGEGADLTGRPDARPGLRREAAREGCRAGTGPAVRP</sequence>
<keyword evidence="3" id="KW-1185">Reference proteome</keyword>
<dbReference type="Proteomes" id="UP000279968">
    <property type="component" value="Unassembled WGS sequence"/>
</dbReference>
<dbReference type="OrthoDB" id="9785826at2"/>
<dbReference type="EMBL" id="RBAN01000008">
    <property type="protein sequence ID" value="RKN50184.1"/>
    <property type="molecule type" value="Genomic_DNA"/>
</dbReference>
<dbReference type="RefSeq" id="WP_120783121.1">
    <property type="nucleotide sequence ID" value="NZ_JBHLUP010000005.1"/>
</dbReference>